<accession>A0A9P6C5B3</accession>
<proteinExistence type="predicted"/>
<protein>
    <submittedName>
        <fullName evidence="1">Uncharacterized protein</fullName>
    </submittedName>
</protein>
<name>A0A9P6C5B3_9AGAR</name>
<evidence type="ECO:0000313" key="2">
    <source>
        <dbReference type="Proteomes" id="UP000807342"/>
    </source>
</evidence>
<evidence type="ECO:0000313" key="1">
    <source>
        <dbReference type="EMBL" id="KAF9449635.1"/>
    </source>
</evidence>
<comment type="caution">
    <text evidence="1">The sequence shown here is derived from an EMBL/GenBank/DDBJ whole genome shotgun (WGS) entry which is preliminary data.</text>
</comment>
<dbReference type="EMBL" id="MU151124">
    <property type="protein sequence ID" value="KAF9449635.1"/>
    <property type="molecule type" value="Genomic_DNA"/>
</dbReference>
<organism evidence="1 2">
    <name type="scientific">Macrolepiota fuliginosa MF-IS2</name>
    <dbReference type="NCBI Taxonomy" id="1400762"/>
    <lineage>
        <taxon>Eukaryota</taxon>
        <taxon>Fungi</taxon>
        <taxon>Dikarya</taxon>
        <taxon>Basidiomycota</taxon>
        <taxon>Agaricomycotina</taxon>
        <taxon>Agaricomycetes</taxon>
        <taxon>Agaricomycetidae</taxon>
        <taxon>Agaricales</taxon>
        <taxon>Agaricineae</taxon>
        <taxon>Agaricaceae</taxon>
        <taxon>Macrolepiota</taxon>
    </lineage>
</organism>
<reference evidence="1" key="1">
    <citation type="submission" date="2020-11" db="EMBL/GenBank/DDBJ databases">
        <authorList>
            <consortium name="DOE Joint Genome Institute"/>
            <person name="Ahrendt S."/>
            <person name="Riley R."/>
            <person name="Andreopoulos W."/>
            <person name="Labutti K."/>
            <person name="Pangilinan J."/>
            <person name="Ruiz-Duenas F.J."/>
            <person name="Barrasa J.M."/>
            <person name="Sanchez-Garcia M."/>
            <person name="Camarero S."/>
            <person name="Miyauchi S."/>
            <person name="Serrano A."/>
            <person name="Linde D."/>
            <person name="Babiker R."/>
            <person name="Drula E."/>
            <person name="Ayuso-Fernandez I."/>
            <person name="Pacheco R."/>
            <person name="Padilla G."/>
            <person name="Ferreira P."/>
            <person name="Barriuso J."/>
            <person name="Kellner H."/>
            <person name="Castanera R."/>
            <person name="Alfaro M."/>
            <person name="Ramirez L."/>
            <person name="Pisabarro A.G."/>
            <person name="Kuo A."/>
            <person name="Tritt A."/>
            <person name="Lipzen A."/>
            <person name="He G."/>
            <person name="Yan M."/>
            <person name="Ng V."/>
            <person name="Cullen D."/>
            <person name="Martin F."/>
            <person name="Rosso M.-N."/>
            <person name="Henrissat B."/>
            <person name="Hibbett D."/>
            <person name="Martinez A.T."/>
            <person name="Grigoriev I.V."/>
        </authorList>
    </citation>
    <scope>NUCLEOTIDE SEQUENCE</scope>
    <source>
        <strain evidence="1">MF-IS2</strain>
    </source>
</reference>
<sequence>MSEQAPSVHSHPEAPALHILSLRPLVWTPKLNDPELKWIQFDYLGFSLKVYLLRIRGGRLVVQVPAQFLDSHCARLRLAKAGFLIYSLSYVALMSGRCLFRLTRCVRLWKLLSCCWAGAARIRRSLCRQGVIPSGGFRPFVLDNGKTCKFSIYEL</sequence>
<gene>
    <name evidence="1" type="ORF">P691DRAFT_540331</name>
</gene>
<dbReference type="Proteomes" id="UP000807342">
    <property type="component" value="Unassembled WGS sequence"/>
</dbReference>
<keyword evidence="2" id="KW-1185">Reference proteome</keyword>
<dbReference type="AlphaFoldDB" id="A0A9P6C5B3"/>